<dbReference type="PRINTS" id="PR00662">
    <property type="entry name" value="G6PISOMERASE"/>
</dbReference>
<dbReference type="InterPro" id="IPR046348">
    <property type="entry name" value="SIS_dom_sf"/>
</dbReference>
<dbReference type="CDD" id="cd05016">
    <property type="entry name" value="SIS_PGI_2"/>
    <property type="match status" value="1"/>
</dbReference>
<dbReference type="InterPro" id="IPR023096">
    <property type="entry name" value="G6P_Isomerase_C"/>
</dbReference>
<dbReference type="PANTHER" id="PTHR11469:SF1">
    <property type="entry name" value="GLUCOSE-6-PHOSPHATE ISOMERASE"/>
    <property type="match status" value="1"/>
</dbReference>
<keyword evidence="5 7" id="KW-0413">Isomerase</keyword>
<evidence type="ECO:0000256" key="5">
    <source>
        <dbReference type="ARBA" id="ARBA00023235"/>
    </source>
</evidence>
<dbReference type="GO" id="GO:0004347">
    <property type="term" value="F:glucose-6-phosphate isomerase activity"/>
    <property type="evidence" value="ECO:0007669"/>
    <property type="project" value="UniProtKB-UniRule"/>
</dbReference>
<dbReference type="GO" id="GO:0097367">
    <property type="term" value="F:carbohydrate derivative binding"/>
    <property type="evidence" value="ECO:0007669"/>
    <property type="project" value="InterPro"/>
</dbReference>
<keyword evidence="10" id="KW-1185">Reference proteome</keyword>
<comment type="catalytic activity">
    <reaction evidence="6 7 8">
        <text>alpha-D-glucose 6-phosphate = beta-D-fructose 6-phosphate</text>
        <dbReference type="Rhea" id="RHEA:11816"/>
        <dbReference type="ChEBI" id="CHEBI:57634"/>
        <dbReference type="ChEBI" id="CHEBI:58225"/>
        <dbReference type="EC" id="5.3.1.9"/>
    </reaction>
</comment>
<dbReference type="GO" id="GO:0006096">
    <property type="term" value="P:glycolytic process"/>
    <property type="evidence" value="ECO:0007669"/>
    <property type="project" value="UniProtKB-UniRule"/>
</dbReference>
<dbReference type="InterPro" id="IPR035482">
    <property type="entry name" value="SIS_PGI_2"/>
</dbReference>
<dbReference type="Pfam" id="PF00342">
    <property type="entry name" value="PGI"/>
    <property type="match status" value="1"/>
</dbReference>
<feature type="active site" evidence="7">
    <location>
        <position position="378"/>
    </location>
</feature>
<dbReference type="AlphaFoldDB" id="A0A7W2ABI5"/>
<keyword evidence="3 7" id="KW-0312">Gluconeogenesis</keyword>
<dbReference type="GO" id="GO:0048029">
    <property type="term" value="F:monosaccharide binding"/>
    <property type="evidence" value="ECO:0007669"/>
    <property type="project" value="TreeGrafter"/>
</dbReference>
<dbReference type="PROSITE" id="PS00765">
    <property type="entry name" value="P_GLUCOSE_ISOMERASE_1"/>
    <property type="match status" value="1"/>
</dbReference>
<dbReference type="PROSITE" id="PS00174">
    <property type="entry name" value="P_GLUCOSE_ISOMERASE_2"/>
    <property type="match status" value="1"/>
</dbReference>
<evidence type="ECO:0000313" key="10">
    <source>
        <dbReference type="Proteomes" id="UP000538931"/>
    </source>
</evidence>
<organism evidence="9 10">
    <name type="scientific">Marinobacterium marinum</name>
    <dbReference type="NCBI Taxonomy" id="2756129"/>
    <lineage>
        <taxon>Bacteria</taxon>
        <taxon>Pseudomonadati</taxon>
        <taxon>Pseudomonadota</taxon>
        <taxon>Gammaproteobacteria</taxon>
        <taxon>Oceanospirillales</taxon>
        <taxon>Oceanospirillaceae</taxon>
        <taxon>Marinobacterium</taxon>
    </lineage>
</organism>
<evidence type="ECO:0000256" key="6">
    <source>
        <dbReference type="ARBA" id="ARBA00029321"/>
    </source>
</evidence>
<dbReference type="PROSITE" id="PS51463">
    <property type="entry name" value="P_GLUCOSE_ISOMERASE_3"/>
    <property type="match status" value="1"/>
</dbReference>
<dbReference type="Gene3D" id="1.10.1390.10">
    <property type="match status" value="1"/>
</dbReference>
<dbReference type="Proteomes" id="UP000538931">
    <property type="component" value="Unassembled WGS sequence"/>
</dbReference>
<comment type="subcellular location">
    <subcellularLocation>
        <location evidence="7">Cytoplasm</location>
    </subcellularLocation>
</comment>
<evidence type="ECO:0000256" key="3">
    <source>
        <dbReference type="ARBA" id="ARBA00022432"/>
    </source>
</evidence>
<name>A0A7W2ABI5_9GAMM</name>
<keyword evidence="7" id="KW-0963">Cytoplasm</keyword>
<reference evidence="9 10" key="1">
    <citation type="submission" date="2020-07" db="EMBL/GenBank/DDBJ databases">
        <title>Bacterium isolated from marien macroalgae.</title>
        <authorList>
            <person name="Zhu K."/>
            <person name="Lu D."/>
            <person name="Du Z."/>
        </authorList>
    </citation>
    <scope>NUCLEOTIDE SEQUENCE [LARGE SCALE GENOMIC DNA]</scope>
    <source>
        <strain evidence="9 10">3-1745</strain>
    </source>
</reference>
<evidence type="ECO:0000256" key="7">
    <source>
        <dbReference type="HAMAP-Rule" id="MF_00473"/>
    </source>
</evidence>
<dbReference type="UniPathway" id="UPA00109">
    <property type="reaction ID" value="UER00181"/>
</dbReference>
<comment type="function">
    <text evidence="7">Catalyzes the reversible isomerization of glucose-6-phosphate to fructose-6-phosphate.</text>
</comment>
<comment type="caution">
    <text evidence="9">The sequence shown here is derived from an EMBL/GenBank/DDBJ whole genome shotgun (WGS) entry which is preliminary data.</text>
</comment>
<dbReference type="RefSeq" id="WP_181737438.1">
    <property type="nucleotide sequence ID" value="NZ_JACEMT010000036.1"/>
</dbReference>
<dbReference type="EMBL" id="JACEMT010000036">
    <property type="protein sequence ID" value="MBA4501507.1"/>
    <property type="molecule type" value="Genomic_DNA"/>
</dbReference>
<comment type="pathway">
    <text evidence="7">Carbohydrate biosynthesis; gluconeogenesis.</text>
</comment>
<evidence type="ECO:0000256" key="1">
    <source>
        <dbReference type="ARBA" id="ARBA00004926"/>
    </source>
</evidence>
<dbReference type="EC" id="5.3.1.9" evidence="7"/>
<dbReference type="Gene3D" id="3.40.50.10490">
    <property type="entry name" value="Glucose-6-phosphate isomerase like protein, domain 1"/>
    <property type="match status" value="2"/>
</dbReference>
<dbReference type="PANTHER" id="PTHR11469">
    <property type="entry name" value="GLUCOSE-6-PHOSPHATE ISOMERASE"/>
    <property type="match status" value="1"/>
</dbReference>
<evidence type="ECO:0000313" key="9">
    <source>
        <dbReference type="EMBL" id="MBA4501507.1"/>
    </source>
</evidence>
<dbReference type="CDD" id="cd05015">
    <property type="entry name" value="SIS_PGI_1"/>
    <property type="match status" value="1"/>
</dbReference>
<dbReference type="UniPathway" id="UPA00138"/>
<dbReference type="InterPro" id="IPR035476">
    <property type="entry name" value="SIS_PGI_1"/>
</dbReference>
<sequence>MDKQVSLDALCTQKAGSATLATLFQQQPDRGEHCRVEAPHLQLDYSKQRVTDESLQALEQLAESADLPGKRARLFAGEVVNPTENRAAWHTALRVPAEKQTDSQCCVEEQLQRMSVLVEQIQSGVWRGFSGKRIRDVVNLGVGGSDLGPLMVTHALREHARLEARSLQVHFASTIDGSQLFDLLDHLNPETTLFIVSSKSFTTIDTLSNARTVRSWLRSFCDDDALILRCHFVGVSAAKQKMDDWGIPSENQLYFWEWVGGRFSLWSTIGLPIALALGMPVFRRLLAGAHAMDEHFRTAPLLQNLPVMLALLGIWNVNGLDIRAHAILPYDGRLKYFPSYLEQLEMESNGKSVSVEGEPLNHATCPVLWGEIGANAQHAFYQLLHQGTQSVASDFILAARRYENAEHYAHYDELMAQHTLNIANCLAQSRVLAFGNEAVEPSDNPFRHYPGNQPSSTLLLDRLEPESLGALVAAYEHKVFTQAVIWNINPFDQWGVELGKQVALQLQPMLEPGNAAGRERLDSSTRALATTINDLRVPSTQDKEPSSCV</sequence>
<dbReference type="InterPro" id="IPR001672">
    <property type="entry name" value="G6P_Isomerase"/>
</dbReference>
<comment type="similarity">
    <text evidence="2 7 8">Belongs to the GPI family.</text>
</comment>
<evidence type="ECO:0000256" key="4">
    <source>
        <dbReference type="ARBA" id="ARBA00023152"/>
    </source>
</evidence>
<dbReference type="GO" id="GO:0005829">
    <property type="term" value="C:cytosol"/>
    <property type="evidence" value="ECO:0007669"/>
    <property type="project" value="TreeGrafter"/>
</dbReference>
<feature type="active site" description="Proton donor" evidence="7">
    <location>
        <position position="347"/>
    </location>
</feature>
<dbReference type="GO" id="GO:0006094">
    <property type="term" value="P:gluconeogenesis"/>
    <property type="evidence" value="ECO:0007669"/>
    <property type="project" value="UniProtKB-UniRule"/>
</dbReference>
<keyword evidence="4 7" id="KW-0324">Glycolysis</keyword>
<evidence type="ECO:0000256" key="2">
    <source>
        <dbReference type="ARBA" id="ARBA00006604"/>
    </source>
</evidence>
<gene>
    <name evidence="7 9" type="primary">pgi</name>
    <name evidence="9" type="ORF">H1S06_03920</name>
</gene>
<proteinExistence type="inferred from homology"/>
<dbReference type="GO" id="GO:0051156">
    <property type="term" value="P:glucose 6-phosphate metabolic process"/>
    <property type="evidence" value="ECO:0007669"/>
    <property type="project" value="TreeGrafter"/>
</dbReference>
<comment type="pathway">
    <text evidence="1 7 8">Carbohydrate degradation; glycolysis; D-glyceraldehyde 3-phosphate and glycerone phosphate from D-glucose: step 2/4.</text>
</comment>
<dbReference type="HAMAP" id="MF_00473">
    <property type="entry name" value="G6P_isomerase"/>
    <property type="match status" value="1"/>
</dbReference>
<accession>A0A7W2ABI5</accession>
<dbReference type="InterPro" id="IPR018189">
    <property type="entry name" value="Phosphoglucose_isomerase_CS"/>
</dbReference>
<protein>
    <recommendedName>
        <fullName evidence="7">Glucose-6-phosphate isomerase</fullName>
        <shortName evidence="7">GPI</shortName>
        <ecNumber evidence="7">5.3.1.9</ecNumber>
    </recommendedName>
    <alternativeName>
        <fullName evidence="7">Phosphoglucose isomerase</fullName>
        <shortName evidence="7">PGI</shortName>
    </alternativeName>
    <alternativeName>
        <fullName evidence="7">Phosphohexose isomerase</fullName>
        <shortName evidence="7">PHI</shortName>
    </alternativeName>
</protein>
<dbReference type="SUPFAM" id="SSF53697">
    <property type="entry name" value="SIS domain"/>
    <property type="match status" value="1"/>
</dbReference>
<dbReference type="NCBIfam" id="NF001211">
    <property type="entry name" value="PRK00179.1"/>
    <property type="match status" value="1"/>
</dbReference>
<evidence type="ECO:0000256" key="8">
    <source>
        <dbReference type="RuleBase" id="RU000612"/>
    </source>
</evidence>
<feature type="active site" evidence="7">
    <location>
        <position position="500"/>
    </location>
</feature>